<feature type="non-terminal residue" evidence="1">
    <location>
        <position position="77"/>
    </location>
</feature>
<organism evidence="1">
    <name type="scientific">marine sediment metagenome</name>
    <dbReference type="NCBI Taxonomy" id="412755"/>
    <lineage>
        <taxon>unclassified sequences</taxon>
        <taxon>metagenomes</taxon>
        <taxon>ecological metagenomes</taxon>
    </lineage>
</organism>
<dbReference type="SUPFAM" id="SSF102114">
    <property type="entry name" value="Radical SAM enzymes"/>
    <property type="match status" value="1"/>
</dbReference>
<proteinExistence type="predicted"/>
<dbReference type="InterPro" id="IPR058240">
    <property type="entry name" value="rSAM_sf"/>
</dbReference>
<reference evidence="1" key="1">
    <citation type="journal article" date="2014" name="Front. Microbiol.">
        <title>High frequency of phylogenetically diverse reductive dehalogenase-homologous genes in deep subseafloor sedimentary metagenomes.</title>
        <authorList>
            <person name="Kawai M."/>
            <person name="Futagami T."/>
            <person name="Toyoda A."/>
            <person name="Takaki Y."/>
            <person name="Nishi S."/>
            <person name="Hori S."/>
            <person name="Arai W."/>
            <person name="Tsubouchi T."/>
            <person name="Morono Y."/>
            <person name="Uchiyama I."/>
            <person name="Ito T."/>
            <person name="Fujiyama A."/>
            <person name="Inagaki F."/>
            <person name="Takami H."/>
        </authorList>
    </citation>
    <scope>NUCLEOTIDE SEQUENCE</scope>
    <source>
        <strain evidence="1">Expedition CK06-06</strain>
    </source>
</reference>
<protein>
    <recommendedName>
        <fullName evidence="2">Radical SAM core domain-containing protein</fullName>
    </recommendedName>
</protein>
<dbReference type="AlphaFoldDB" id="X1UJD6"/>
<dbReference type="Gene3D" id="3.30.750.200">
    <property type="match status" value="1"/>
</dbReference>
<comment type="caution">
    <text evidence="1">The sequence shown here is derived from an EMBL/GenBank/DDBJ whole genome shotgun (WGS) entry which is preliminary data.</text>
</comment>
<evidence type="ECO:0000313" key="1">
    <source>
        <dbReference type="EMBL" id="GAJ17568.1"/>
    </source>
</evidence>
<dbReference type="EMBL" id="BARW01037714">
    <property type="protein sequence ID" value="GAJ17568.1"/>
    <property type="molecule type" value="Genomic_DNA"/>
</dbReference>
<gene>
    <name evidence="1" type="ORF">S12H4_58141</name>
</gene>
<name>X1UJD6_9ZZZZ</name>
<sequence length="77" mass="8901">MVADKDEGHELVTLSYFIFGLPDDNLKTMQGTLEMAEAWNFEWINFYCACAYPGTKLYEDALRQGVRLPEIWADYGQ</sequence>
<evidence type="ECO:0008006" key="2">
    <source>
        <dbReference type="Google" id="ProtNLM"/>
    </source>
</evidence>
<accession>X1UJD6</accession>